<dbReference type="Proteomes" id="UP000031186">
    <property type="component" value="Unassembled WGS sequence"/>
</dbReference>
<protein>
    <submittedName>
        <fullName evidence="2">Uncharacterized protein</fullName>
    </submittedName>
</protein>
<proteinExistence type="predicted"/>
<sequence>MPSGKWFRRRPQSPVTPTMPSPMEHKYPRPSCLSPTKSRMKPRDEGTKASEVSYFEFAGDHDTLGTKSTDSSRDAKGEYIVPSRLSTPTRDSEYFDDYEASVTIVDTGTGSFASSRPFIPRKDSEIFDDYDWTATESSVTFDGTKTESVVSSRPSTSTPTRDSNAFYHPNQAAVDADGEQKPIFRNNKDRWNNVQTPLHPRPTTPEAVPLPSLNLSPPDQTWHSVVAAWQIMRFAQLYGFDLAYLAHIYRDASSSLPLPLSKFQTRYKPVTGQLLASYGLHRLSSPLKLPLHETLLQDDYTEYRREPADANNLSYGQIYTFYRSVYNPSGSVHLDHHPYFSLGQSNRRVDRGLVFAAYRRAREGKELCVELVKQFVNDVVDLYLSNGLKSLLLDPRSQGAEILGTTVGL</sequence>
<feature type="non-terminal residue" evidence="2">
    <location>
        <position position="1"/>
    </location>
</feature>
<dbReference type="OrthoDB" id="10306656at2759"/>
<evidence type="ECO:0000256" key="1">
    <source>
        <dbReference type="SAM" id="MobiDB-lite"/>
    </source>
</evidence>
<gene>
    <name evidence="2" type="ORF">MAN_10537</name>
</gene>
<name>A0A0B4F1A9_METAF</name>
<reference evidence="2 3" key="1">
    <citation type="journal article" date="2014" name="Proc. Natl. Acad. Sci. U.S.A.">
        <title>Trajectory and genomic determinants of fungal-pathogen speciation and host adaptation.</title>
        <authorList>
            <person name="Hu X."/>
            <person name="Xiao G."/>
            <person name="Zheng P."/>
            <person name="Shang Y."/>
            <person name="Su Y."/>
            <person name="Zhang X."/>
            <person name="Liu X."/>
            <person name="Zhan S."/>
            <person name="St Leger R.J."/>
            <person name="Wang C."/>
        </authorList>
    </citation>
    <scope>NUCLEOTIDE SEQUENCE [LARGE SCALE GENOMIC DNA]</scope>
    <source>
        <strain evidence="2 3">ARSEF 549</strain>
    </source>
</reference>
<dbReference type="AlphaFoldDB" id="A0A0B4F1A9"/>
<feature type="compositionally biased region" description="Basic residues" evidence="1">
    <location>
        <begin position="1"/>
        <end position="11"/>
    </location>
</feature>
<evidence type="ECO:0000313" key="3">
    <source>
        <dbReference type="Proteomes" id="UP000031186"/>
    </source>
</evidence>
<dbReference type="EMBL" id="AZNF01000026">
    <property type="protein sequence ID" value="KID59596.1"/>
    <property type="molecule type" value="Genomic_DNA"/>
</dbReference>
<dbReference type="HOGENOM" id="CLU_811541_0_0_1"/>
<evidence type="ECO:0000313" key="2">
    <source>
        <dbReference type="EMBL" id="KID59596.1"/>
    </source>
</evidence>
<dbReference type="VEuPathDB" id="FungiDB:MAN_10537"/>
<keyword evidence="3" id="KW-1185">Reference proteome</keyword>
<organism evidence="2 3">
    <name type="scientific">Metarhizium anisopliae (strain ARSEF 549)</name>
    <dbReference type="NCBI Taxonomy" id="3151832"/>
    <lineage>
        <taxon>Eukaryota</taxon>
        <taxon>Fungi</taxon>
        <taxon>Dikarya</taxon>
        <taxon>Ascomycota</taxon>
        <taxon>Pezizomycotina</taxon>
        <taxon>Sordariomycetes</taxon>
        <taxon>Hypocreomycetidae</taxon>
        <taxon>Hypocreales</taxon>
        <taxon>Clavicipitaceae</taxon>
        <taxon>Metarhizium</taxon>
    </lineage>
</organism>
<feature type="compositionally biased region" description="Low complexity" evidence="1">
    <location>
        <begin position="148"/>
        <end position="161"/>
    </location>
</feature>
<feature type="region of interest" description="Disordered" evidence="1">
    <location>
        <begin position="1"/>
        <end position="49"/>
    </location>
</feature>
<comment type="caution">
    <text evidence="2">The sequence shown here is derived from an EMBL/GenBank/DDBJ whole genome shotgun (WGS) entry which is preliminary data.</text>
</comment>
<feature type="region of interest" description="Disordered" evidence="1">
    <location>
        <begin position="145"/>
        <end position="164"/>
    </location>
</feature>
<accession>A0A0B4F1A9</accession>